<accession>B5YMF4</accession>
<dbReference type="EMBL" id="CP001160">
    <property type="protein sequence ID" value="ACI64799.1"/>
    <property type="molecule type" value="Genomic_DNA"/>
</dbReference>
<dbReference type="SUPFAM" id="SSF51445">
    <property type="entry name" value="(Trans)glycosidases"/>
    <property type="match status" value="1"/>
</dbReference>
<dbReference type="Pfam" id="PF00704">
    <property type="entry name" value="Glyco_hydro_18"/>
    <property type="match status" value="1"/>
</dbReference>
<dbReference type="Pfam" id="PF01607">
    <property type="entry name" value="CBM_14"/>
    <property type="match status" value="1"/>
</dbReference>
<dbReference type="SMART" id="SM00636">
    <property type="entry name" value="Glyco_18"/>
    <property type="match status" value="1"/>
</dbReference>
<organism evidence="6 7">
    <name type="scientific">Thalassiosira pseudonana</name>
    <name type="common">Marine diatom</name>
    <name type="synonym">Cyclotella nana</name>
    <dbReference type="NCBI Taxonomy" id="35128"/>
    <lineage>
        <taxon>Eukaryota</taxon>
        <taxon>Sar</taxon>
        <taxon>Stramenopiles</taxon>
        <taxon>Ochrophyta</taxon>
        <taxon>Bacillariophyta</taxon>
        <taxon>Coscinodiscophyceae</taxon>
        <taxon>Thalassiosirophycidae</taxon>
        <taxon>Thalassiosirales</taxon>
        <taxon>Thalassiosiraceae</taxon>
        <taxon>Thalassiosira</taxon>
    </lineage>
</organism>
<evidence type="ECO:0000256" key="3">
    <source>
        <dbReference type="SAM" id="MobiDB-lite"/>
    </source>
</evidence>
<dbReference type="HOGENOM" id="CLU_469740_0_0_1"/>
<evidence type="ECO:0000256" key="2">
    <source>
        <dbReference type="ARBA" id="ARBA00022669"/>
    </source>
</evidence>
<feature type="non-terminal residue" evidence="6">
    <location>
        <position position="1"/>
    </location>
</feature>
<dbReference type="SUPFAM" id="SSF57625">
    <property type="entry name" value="Invertebrate chitin-binding proteins"/>
    <property type="match status" value="1"/>
</dbReference>
<reference evidence="6 7" key="1">
    <citation type="journal article" date="2004" name="Science">
        <title>The genome of the diatom Thalassiosira pseudonana: ecology, evolution, and metabolism.</title>
        <authorList>
            <person name="Armbrust E.V."/>
            <person name="Berges J.A."/>
            <person name="Bowler C."/>
            <person name="Green B.R."/>
            <person name="Martinez D."/>
            <person name="Putnam N.H."/>
            <person name="Zhou S."/>
            <person name="Allen A.E."/>
            <person name="Apt K.E."/>
            <person name="Bechner M."/>
            <person name="Brzezinski M.A."/>
            <person name="Chaal B.K."/>
            <person name="Chiovitti A."/>
            <person name="Davis A.K."/>
            <person name="Demarest M.S."/>
            <person name="Detter J.C."/>
            <person name="Glavina T."/>
            <person name="Goodstein D."/>
            <person name="Hadi M.Z."/>
            <person name="Hellsten U."/>
            <person name="Hildebrand M."/>
            <person name="Jenkins B.D."/>
            <person name="Jurka J."/>
            <person name="Kapitonov V.V."/>
            <person name="Kroger N."/>
            <person name="Lau W.W."/>
            <person name="Lane T.W."/>
            <person name="Larimer F.W."/>
            <person name="Lippmeier J.C."/>
            <person name="Lucas S."/>
            <person name="Medina M."/>
            <person name="Montsant A."/>
            <person name="Obornik M."/>
            <person name="Parker M.S."/>
            <person name="Palenik B."/>
            <person name="Pazour G.J."/>
            <person name="Richardson P.M."/>
            <person name="Rynearson T.A."/>
            <person name="Saito M.A."/>
            <person name="Schwartz D.C."/>
            <person name="Thamatrakoln K."/>
            <person name="Valentin K."/>
            <person name="Vardi A."/>
            <person name="Wilkerson F.P."/>
            <person name="Rokhsar D.S."/>
        </authorList>
    </citation>
    <scope>NUCLEOTIDE SEQUENCE [LARGE SCALE GENOMIC DNA]</scope>
    <source>
        <strain evidence="6 7">CCMP1335</strain>
    </source>
</reference>
<dbReference type="Gene3D" id="3.20.20.80">
    <property type="entry name" value="Glycosidases"/>
    <property type="match status" value="1"/>
</dbReference>
<reference evidence="6 7" key="2">
    <citation type="journal article" date="2008" name="Nature">
        <title>The Phaeodactylum genome reveals the evolutionary history of diatom genomes.</title>
        <authorList>
            <person name="Bowler C."/>
            <person name="Allen A.E."/>
            <person name="Badger J.H."/>
            <person name="Grimwood J."/>
            <person name="Jabbari K."/>
            <person name="Kuo A."/>
            <person name="Maheswari U."/>
            <person name="Martens C."/>
            <person name="Maumus F."/>
            <person name="Otillar R.P."/>
            <person name="Rayko E."/>
            <person name="Salamov A."/>
            <person name="Vandepoele K."/>
            <person name="Beszteri B."/>
            <person name="Gruber A."/>
            <person name="Heijde M."/>
            <person name="Katinka M."/>
            <person name="Mock T."/>
            <person name="Valentin K."/>
            <person name="Verret F."/>
            <person name="Berges J.A."/>
            <person name="Brownlee C."/>
            <person name="Cadoret J.P."/>
            <person name="Chiovitti A."/>
            <person name="Choi C.J."/>
            <person name="Coesel S."/>
            <person name="De Martino A."/>
            <person name="Detter J.C."/>
            <person name="Durkin C."/>
            <person name="Falciatore A."/>
            <person name="Fournet J."/>
            <person name="Haruta M."/>
            <person name="Huysman M.J."/>
            <person name="Jenkins B.D."/>
            <person name="Jiroutova K."/>
            <person name="Jorgensen R.E."/>
            <person name="Joubert Y."/>
            <person name="Kaplan A."/>
            <person name="Kroger N."/>
            <person name="Kroth P.G."/>
            <person name="La Roche J."/>
            <person name="Lindquist E."/>
            <person name="Lommer M."/>
            <person name="Martin-Jezequel V."/>
            <person name="Lopez P.J."/>
            <person name="Lucas S."/>
            <person name="Mangogna M."/>
            <person name="McGinnis K."/>
            <person name="Medlin L.K."/>
            <person name="Montsant A."/>
            <person name="Oudot-Le Secq M.P."/>
            <person name="Napoli C."/>
            <person name="Obornik M."/>
            <person name="Parker M.S."/>
            <person name="Petit J.L."/>
            <person name="Porcel B.M."/>
            <person name="Poulsen N."/>
            <person name="Robison M."/>
            <person name="Rychlewski L."/>
            <person name="Rynearson T.A."/>
            <person name="Schmutz J."/>
            <person name="Shapiro H."/>
            <person name="Siaut M."/>
            <person name="Stanley M."/>
            <person name="Sussman M.R."/>
            <person name="Taylor A.R."/>
            <person name="Vardi A."/>
            <person name="von Dassow P."/>
            <person name="Vyverman W."/>
            <person name="Willis A."/>
            <person name="Wyrwicz L.S."/>
            <person name="Rokhsar D.S."/>
            <person name="Weissenbach J."/>
            <person name="Armbrust E.V."/>
            <person name="Green B.R."/>
            <person name="Van de Peer Y."/>
            <person name="Grigoriev I.V."/>
        </authorList>
    </citation>
    <scope>NUCLEOTIDE SEQUENCE [LARGE SCALE GENOMIC DNA]</scope>
    <source>
        <strain evidence="6 7">CCMP1335</strain>
    </source>
</reference>
<comment type="similarity">
    <text evidence="1">Belongs to the glycosyl hydrolase 18 family. Chitinase class II subfamily.</text>
</comment>
<dbReference type="AlphaFoldDB" id="B5YMF4"/>
<dbReference type="GO" id="GO:0004568">
    <property type="term" value="F:chitinase activity"/>
    <property type="evidence" value="ECO:0000318"/>
    <property type="project" value="GO_Central"/>
</dbReference>
<dbReference type="InterPro" id="IPR002557">
    <property type="entry name" value="Chitin-bd_dom"/>
</dbReference>
<dbReference type="SMART" id="SM00494">
    <property type="entry name" value="ChtBD2"/>
    <property type="match status" value="1"/>
</dbReference>
<dbReference type="InterPro" id="IPR017853">
    <property type="entry name" value="GH"/>
</dbReference>
<dbReference type="eggNOG" id="KOG2806">
    <property type="taxonomic scope" value="Eukaryota"/>
</dbReference>
<dbReference type="PANTHER" id="PTHR11177">
    <property type="entry name" value="CHITINASE"/>
    <property type="match status" value="1"/>
</dbReference>
<proteinExistence type="inferred from homology"/>
<protein>
    <recommendedName>
        <fullName evidence="8">Chitinase</fullName>
    </recommendedName>
</protein>
<dbReference type="InterPro" id="IPR029070">
    <property type="entry name" value="Chitinase_insertion_sf"/>
</dbReference>
<dbReference type="CAZy" id="CBM14">
    <property type="family name" value="Carbohydrate-Binding Module Family 14"/>
</dbReference>
<feature type="compositionally biased region" description="Polar residues" evidence="3">
    <location>
        <begin position="138"/>
        <end position="149"/>
    </location>
</feature>
<dbReference type="PROSITE" id="PS50940">
    <property type="entry name" value="CHIT_BIND_II"/>
    <property type="match status" value="1"/>
</dbReference>
<dbReference type="Gene3D" id="2.170.140.10">
    <property type="entry name" value="Chitin binding domain"/>
    <property type="match status" value="1"/>
</dbReference>
<feature type="domain" description="GH18" evidence="5">
    <location>
        <begin position="173"/>
        <end position="530"/>
    </location>
</feature>
<keyword evidence="7" id="KW-1185">Reference proteome</keyword>
<feature type="region of interest" description="Disordered" evidence="3">
    <location>
        <begin position="135"/>
        <end position="168"/>
    </location>
</feature>
<sequence length="581" mass="63890">MQRKYQHIHTPRSHRSLGAFNPALTSYDPNNSAYIHNDPGLAMGSGTTGGLSSQSIGGIVTNEQAQSAYGAPSDWIQCPPGIEGNRASYDCTAYIMCSGGEIRGQFQSCMGLLFDNDRESCDWSVDVKCANHADGSTLEKNPSNNSNNQHRVKQLGSPTPSPPLKSFPSYTRKTVTGYYASWHWYDNSERATPTNLQFTKVDRVNFAFFQSDESGNIWGTDPWADAQILFGPADWMVTTPADTHVYVSIGGWGLSSVFPKMAENAKGRRNFAKNCVGLVREYGFDGIDISWEFPGYEPHNGTPNDGKNFVLLLNEVRSALDAYQSVAYPNGDKTFGLTAALPCIPGIIDSQDIEGVNSILTEMNLFSFDMHGTWDDKVGVNAPLYDQDPKKFKSPGYSLDGCVARYLGDGADPYKINVGLPFYGRSFGGAKKLYGGHSGPDSIHWWSDEGQPQYSSILEALPEMISLRDDTTQTQWAYFDDQKGGLVSFDDNQAVCNKVAYAQEKDLHGYIVWDLSGDLTEALATPLLDVVNMKLQRGDHFDCGLLRAESRDENGKVVVVDDAAPDPWYGALYCVVCFSLS</sequence>
<dbReference type="GO" id="GO:0008061">
    <property type="term" value="F:chitin binding"/>
    <property type="evidence" value="ECO:0007669"/>
    <property type="project" value="UniProtKB-KW"/>
</dbReference>
<dbReference type="KEGG" id="tps:THAPS_263097"/>
<dbReference type="Proteomes" id="UP000001449">
    <property type="component" value="Chromosome 7"/>
</dbReference>
<dbReference type="PaxDb" id="35128-Thaps263097"/>
<evidence type="ECO:0000313" key="6">
    <source>
        <dbReference type="EMBL" id="ACI64799.1"/>
    </source>
</evidence>
<dbReference type="CAZy" id="GH18">
    <property type="family name" value="Glycoside Hydrolase Family 18"/>
</dbReference>
<dbReference type="PANTHER" id="PTHR11177:SF317">
    <property type="entry name" value="CHITINASE 12-RELATED"/>
    <property type="match status" value="1"/>
</dbReference>
<dbReference type="GO" id="GO:0005975">
    <property type="term" value="P:carbohydrate metabolic process"/>
    <property type="evidence" value="ECO:0007669"/>
    <property type="project" value="InterPro"/>
</dbReference>
<dbReference type="InterPro" id="IPR050314">
    <property type="entry name" value="Glycosyl_Hydrlase_18"/>
</dbReference>
<dbReference type="PROSITE" id="PS51910">
    <property type="entry name" value="GH18_2"/>
    <property type="match status" value="1"/>
</dbReference>
<evidence type="ECO:0008006" key="8">
    <source>
        <dbReference type="Google" id="ProtNLM"/>
    </source>
</evidence>
<evidence type="ECO:0000256" key="1">
    <source>
        <dbReference type="ARBA" id="ARBA00009121"/>
    </source>
</evidence>
<dbReference type="GeneID" id="7446215"/>
<keyword evidence="2" id="KW-0147">Chitin-binding</keyword>
<dbReference type="InParanoid" id="B5YMF4"/>
<gene>
    <name evidence="6" type="ORF">THAPS_263097</name>
</gene>
<evidence type="ECO:0000259" key="4">
    <source>
        <dbReference type="PROSITE" id="PS50940"/>
    </source>
</evidence>
<dbReference type="RefSeq" id="XP_002296082.1">
    <property type="nucleotide sequence ID" value="XM_002296046.1"/>
</dbReference>
<dbReference type="GO" id="GO:0005576">
    <property type="term" value="C:extracellular region"/>
    <property type="evidence" value="ECO:0000318"/>
    <property type="project" value="GO_Central"/>
</dbReference>
<evidence type="ECO:0000259" key="5">
    <source>
        <dbReference type="PROSITE" id="PS51910"/>
    </source>
</evidence>
<dbReference type="InterPro" id="IPR011583">
    <property type="entry name" value="Chitinase_II/V-like_cat"/>
</dbReference>
<feature type="domain" description="Chitin-binding type-2" evidence="4">
    <location>
        <begin position="75"/>
        <end position="131"/>
    </location>
</feature>
<dbReference type="Gene3D" id="3.10.50.10">
    <property type="match status" value="1"/>
</dbReference>
<dbReference type="InterPro" id="IPR001223">
    <property type="entry name" value="Glyco_hydro18_cat"/>
</dbReference>
<name>B5YMF4_THAPS</name>
<dbReference type="InterPro" id="IPR036508">
    <property type="entry name" value="Chitin-bd_dom_sf"/>
</dbReference>
<dbReference type="GO" id="GO:0006032">
    <property type="term" value="P:chitin catabolic process"/>
    <property type="evidence" value="ECO:0000318"/>
    <property type="project" value="GO_Central"/>
</dbReference>
<evidence type="ECO:0000313" key="7">
    <source>
        <dbReference type="Proteomes" id="UP000001449"/>
    </source>
</evidence>